<feature type="transmembrane region" description="Helical" evidence="11">
    <location>
        <begin position="174"/>
        <end position="198"/>
    </location>
</feature>
<keyword evidence="4" id="KW-0597">Phosphoprotein</keyword>
<dbReference type="PROSITE" id="PS50885">
    <property type="entry name" value="HAMP"/>
    <property type="match status" value="1"/>
</dbReference>
<evidence type="ECO:0000256" key="5">
    <source>
        <dbReference type="ARBA" id="ARBA00022679"/>
    </source>
</evidence>
<protein>
    <recommendedName>
        <fullName evidence="3">histidine kinase</fullName>
        <ecNumber evidence="3">2.7.13.3</ecNumber>
    </recommendedName>
</protein>
<dbReference type="Pfam" id="PF00512">
    <property type="entry name" value="HisKA"/>
    <property type="match status" value="1"/>
</dbReference>
<feature type="domain" description="Histidine kinase" evidence="12">
    <location>
        <begin position="274"/>
        <end position="490"/>
    </location>
</feature>
<keyword evidence="9" id="KW-0902">Two-component regulatory system</keyword>
<dbReference type="GO" id="GO:0000155">
    <property type="term" value="F:phosphorelay sensor kinase activity"/>
    <property type="evidence" value="ECO:0007669"/>
    <property type="project" value="InterPro"/>
</dbReference>
<keyword evidence="7 14" id="KW-0418">Kinase</keyword>
<proteinExistence type="predicted"/>
<dbReference type="SMART" id="SM00387">
    <property type="entry name" value="HATPase_c"/>
    <property type="match status" value="1"/>
</dbReference>
<keyword evidence="5" id="KW-0808">Transferase</keyword>
<dbReference type="PRINTS" id="PR00344">
    <property type="entry name" value="BCTRLSENSOR"/>
</dbReference>
<evidence type="ECO:0000256" key="1">
    <source>
        <dbReference type="ARBA" id="ARBA00000085"/>
    </source>
</evidence>
<dbReference type="Pfam" id="PF00672">
    <property type="entry name" value="HAMP"/>
    <property type="match status" value="1"/>
</dbReference>
<accession>A0A7W3H9U5</accession>
<dbReference type="GO" id="GO:0005886">
    <property type="term" value="C:plasma membrane"/>
    <property type="evidence" value="ECO:0007669"/>
    <property type="project" value="UniProtKB-SubCell"/>
</dbReference>
<dbReference type="Proteomes" id="UP000591803">
    <property type="component" value="Unassembled WGS sequence"/>
</dbReference>
<comment type="caution">
    <text evidence="14">The sequence shown here is derived from an EMBL/GenBank/DDBJ whole genome shotgun (WGS) entry which is preliminary data.</text>
</comment>
<keyword evidence="8 11" id="KW-1133">Transmembrane helix</keyword>
<dbReference type="AlphaFoldDB" id="A0A7W3H9U5"/>
<evidence type="ECO:0000256" key="8">
    <source>
        <dbReference type="ARBA" id="ARBA00022989"/>
    </source>
</evidence>
<comment type="subcellular location">
    <subcellularLocation>
        <location evidence="2">Cell inner membrane</location>
        <topology evidence="2">Multi-pass membrane protein</topology>
    </subcellularLocation>
</comment>
<dbReference type="PROSITE" id="PS50109">
    <property type="entry name" value="HIS_KIN"/>
    <property type="match status" value="1"/>
</dbReference>
<dbReference type="CDD" id="cd00075">
    <property type="entry name" value="HATPase"/>
    <property type="match status" value="1"/>
</dbReference>
<dbReference type="Gene3D" id="6.10.340.10">
    <property type="match status" value="1"/>
</dbReference>
<dbReference type="PROSITE" id="PS51257">
    <property type="entry name" value="PROKAR_LIPOPROTEIN"/>
    <property type="match status" value="1"/>
</dbReference>
<evidence type="ECO:0000256" key="3">
    <source>
        <dbReference type="ARBA" id="ARBA00012438"/>
    </source>
</evidence>
<dbReference type="SUPFAM" id="SSF47384">
    <property type="entry name" value="Homodimeric domain of signal transducing histidine kinase"/>
    <property type="match status" value="1"/>
</dbReference>
<organism evidence="14 15">
    <name type="scientific">Citrobacter freundii</name>
    <dbReference type="NCBI Taxonomy" id="546"/>
    <lineage>
        <taxon>Bacteria</taxon>
        <taxon>Pseudomonadati</taxon>
        <taxon>Pseudomonadota</taxon>
        <taxon>Gammaproteobacteria</taxon>
        <taxon>Enterobacterales</taxon>
        <taxon>Enterobacteriaceae</taxon>
        <taxon>Citrobacter</taxon>
        <taxon>Citrobacter freundii complex</taxon>
    </lineage>
</organism>
<dbReference type="FunFam" id="1.10.287.130:FF:000001">
    <property type="entry name" value="Two-component sensor histidine kinase"/>
    <property type="match status" value="1"/>
</dbReference>
<dbReference type="PANTHER" id="PTHR45436:SF5">
    <property type="entry name" value="SENSOR HISTIDINE KINASE TRCS"/>
    <property type="match status" value="1"/>
</dbReference>
<dbReference type="InterPro" id="IPR036097">
    <property type="entry name" value="HisK_dim/P_sf"/>
</dbReference>
<evidence type="ECO:0000313" key="14">
    <source>
        <dbReference type="EMBL" id="MBA8064011.1"/>
    </source>
</evidence>
<dbReference type="InterPro" id="IPR003660">
    <property type="entry name" value="HAMP_dom"/>
</dbReference>
<evidence type="ECO:0000256" key="7">
    <source>
        <dbReference type="ARBA" id="ARBA00022777"/>
    </source>
</evidence>
<dbReference type="CDD" id="cd00082">
    <property type="entry name" value="HisKA"/>
    <property type="match status" value="1"/>
</dbReference>
<keyword evidence="10 11" id="KW-0472">Membrane</keyword>
<evidence type="ECO:0000256" key="11">
    <source>
        <dbReference type="SAM" id="Phobius"/>
    </source>
</evidence>
<evidence type="ECO:0000256" key="4">
    <source>
        <dbReference type="ARBA" id="ARBA00022553"/>
    </source>
</evidence>
<dbReference type="Gene3D" id="1.10.287.130">
    <property type="match status" value="1"/>
</dbReference>
<dbReference type="Pfam" id="PF02518">
    <property type="entry name" value="HATPase_c"/>
    <property type="match status" value="1"/>
</dbReference>
<gene>
    <name evidence="14" type="ORF">HV077_16795</name>
</gene>
<dbReference type="EMBL" id="JABXRI010000001">
    <property type="protein sequence ID" value="MBA8064011.1"/>
    <property type="molecule type" value="Genomic_DNA"/>
</dbReference>
<evidence type="ECO:0000259" key="12">
    <source>
        <dbReference type="PROSITE" id="PS50109"/>
    </source>
</evidence>
<dbReference type="InterPro" id="IPR036890">
    <property type="entry name" value="HATPase_C_sf"/>
</dbReference>
<evidence type="ECO:0000256" key="2">
    <source>
        <dbReference type="ARBA" id="ARBA00004429"/>
    </source>
</evidence>
<dbReference type="SUPFAM" id="SSF55874">
    <property type="entry name" value="ATPase domain of HSP90 chaperone/DNA topoisomerase II/histidine kinase"/>
    <property type="match status" value="1"/>
</dbReference>
<sequence length="492" mass="54549">MRTYTLSQRLTLVFALLFVTSCALLGWLQVRTSTEYSKAVIQQLSADLAGHINQSYPLLERDGLNKESMRNLFDHLMAVNPSVEVYLLDKEGNIIGDAAPEGHIKRQRVDLQPIHSALNNPHYPIYGDDPRSLDAKKVFSVSPMRQDGQIKGYLYVILLGENYNALNSNAQFDALLKIVLLSISLVALLGLVVGALALRWITRPLRELSAQVHALETGGIEEMQAMAAQPRQINTSNDEISQLRQGVISMAQRIAEQWHRLAQQEQLRREFIANISHDLRTPLTSLHGYLESLSVMSASLSDAEKQRYLNIALAQSQKVGALSQSLFELARLEYGVVKPQKEKFSISELLQDVFQKFELSAQTKQLALLADIQPGLPLIDADLGMIERVLTNLLDNAIRHTPDNGTVAVRLWREADKVMVQISDSGPGIPQELMEGLFIRPSIANPSGVRVGGLGLMIVRQMLQLHGSEIALVDTPKSGACFRFGLTTGPHI</sequence>
<reference evidence="14 15" key="1">
    <citation type="submission" date="2020-06" db="EMBL/GenBank/DDBJ databases">
        <title>REHAB project genomes.</title>
        <authorList>
            <person name="Shaw L.P."/>
        </authorList>
    </citation>
    <scope>NUCLEOTIDE SEQUENCE [LARGE SCALE GENOMIC DNA]</scope>
    <source>
        <strain evidence="14 15">RHBSTW-00116</strain>
    </source>
</reference>
<dbReference type="InterPro" id="IPR050428">
    <property type="entry name" value="TCS_sensor_his_kinase"/>
</dbReference>
<dbReference type="InterPro" id="IPR004358">
    <property type="entry name" value="Sig_transdc_His_kin-like_C"/>
</dbReference>
<dbReference type="Gene3D" id="3.30.565.10">
    <property type="entry name" value="Histidine kinase-like ATPase, C-terminal domain"/>
    <property type="match status" value="1"/>
</dbReference>
<evidence type="ECO:0000313" key="15">
    <source>
        <dbReference type="Proteomes" id="UP000591803"/>
    </source>
</evidence>
<evidence type="ECO:0000259" key="13">
    <source>
        <dbReference type="PROSITE" id="PS50885"/>
    </source>
</evidence>
<dbReference type="InterPro" id="IPR003594">
    <property type="entry name" value="HATPase_dom"/>
</dbReference>
<dbReference type="InterPro" id="IPR003661">
    <property type="entry name" value="HisK_dim/P_dom"/>
</dbReference>
<feature type="domain" description="HAMP" evidence="13">
    <location>
        <begin position="199"/>
        <end position="259"/>
    </location>
</feature>
<name>A0A7W3H9U5_CITFR</name>
<evidence type="ECO:0000256" key="10">
    <source>
        <dbReference type="ARBA" id="ARBA00023136"/>
    </source>
</evidence>
<dbReference type="EC" id="2.7.13.3" evidence="3"/>
<dbReference type="InterPro" id="IPR005467">
    <property type="entry name" value="His_kinase_dom"/>
</dbReference>
<dbReference type="PANTHER" id="PTHR45436">
    <property type="entry name" value="SENSOR HISTIDINE KINASE YKOH"/>
    <property type="match status" value="1"/>
</dbReference>
<evidence type="ECO:0000256" key="6">
    <source>
        <dbReference type="ARBA" id="ARBA00022692"/>
    </source>
</evidence>
<evidence type="ECO:0000256" key="9">
    <source>
        <dbReference type="ARBA" id="ARBA00023012"/>
    </source>
</evidence>
<comment type="catalytic activity">
    <reaction evidence="1">
        <text>ATP + protein L-histidine = ADP + protein N-phospho-L-histidine.</text>
        <dbReference type="EC" id="2.7.13.3"/>
    </reaction>
</comment>
<dbReference type="SMART" id="SM00388">
    <property type="entry name" value="HisKA"/>
    <property type="match status" value="1"/>
</dbReference>
<keyword evidence="6 11" id="KW-0812">Transmembrane</keyword>